<evidence type="ECO:0000313" key="4">
    <source>
        <dbReference type="Proteomes" id="UP000606044"/>
    </source>
</evidence>
<dbReference type="NCBIfam" id="NF006043">
    <property type="entry name" value="PRK08186.1"/>
    <property type="match status" value="1"/>
</dbReference>
<dbReference type="Pfam" id="PF01425">
    <property type="entry name" value="Amidase"/>
    <property type="match status" value="1"/>
</dbReference>
<dbReference type="SUPFAM" id="SSF75304">
    <property type="entry name" value="Amidase signature (AS) enzymes"/>
    <property type="match status" value="1"/>
</dbReference>
<dbReference type="InterPro" id="IPR036928">
    <property type="entry name" value="AS_sf"/>
</dbReference>
<dbReference type="Gene3D" id="1.20.58.1700">
    <property type="match status" value="1"/>
</dbReference>
<keyword evidence="4" id="KW-1185">Reference proteome</keyword>
<dbReference type="Pfam" id="PF21986">
    <property type="entry name" value="AH_C"/>
    <property type="match status" value="1"/>
</dbReference>
<dbReference type="AlphaFoldDB" id="A0A917C5C0"/>
<dbReference type="PANTHER" id="PTHR11895">
    <property type="entry name" value="TRANSAMIDASE"/>
    <property type="match status" value="1"/>
</dbReference>
<feature type="domain" description="Allophanate hydrolase C-terminal" evidence="2">
    <location>
        <begin position="469"/>
        <end position="590"/>
    </location>
</feature>
<dbReference type="InterPro" id="IPR053844">
    <property type="entry name" value="AH_C"/>
</dbReference>
<dbReference type="GO" id="GO:0016787">
    <property type="term" value="F:hydrolase activity"/>
    <property type="evidence" value="ECO:0007669"/>
    <property type="project" value="UniProtKB-KW"/>
</dbReference>
<evidence type="ECO:0000259" key="1">
    <source>
        <dbReference type="Pfam" id="PF01425"/>
    </source>
</evidence>
<dbReference type="Gene3D" id="3.90.1300.10">
    <property type="entry name" value="Amidase signature (AS) domain"/>
    <property type="match status" value="1"/>
</dbReference>
<comment type="caution">
    <text evidence="3">The sequence shown here is derived from an EMBL/GenBank/DDBJ whole genome shotgun (WGS) entry which is preliminary data.</text>
</comment>
<dbReference type="InterPro" id="IPR014085">
    <property type="entry name" value="Allophanate_hydrolase"/>
</dbReference>
<name>A0A917C5C0_9HYPH</name>
<protein>
    <submittedName>
        <fullName evidence="3">Allophanate hydrolase</fullName>
    </submittedName>
</protein>
<dbReference type="InterPro" id="IPR023631">
    <property type="entry name" value="Amidase_dom"/>
</dbReference>
<dbReference type="NCBIfam" id="TIGR02713">
    <property type="entry name" value="allophanate_hyd"/>
    <property type="match status" value="1"/>
</dbReference>
<dbReference type="Gene3D" id="3.10.490.10">
    <property type="entry name" value="Gamma-glutamyl cyclotransferase-like"/>
    <property type="match status" value="1"/>
</dbReference>
<evidence type="ECO:0000313" key="3">
    <source>
        <dbReference type="EMBL" id="GGF72884.1"/>
    </source>
</evidence>
<dbReference type="PANTHER" id="PTHR11895:SF169">
    <property type="entry name" value="GLUTAMYL-TRNA(GLN) AMIDOTRANSFERASE"/>
    <property type="match status" value="1"/>
</dbReference>
<dbReference type="RefSeq" id="WP_188581060.1">
    <property type="nucleotide sequence ID" value="NZ_BMCT01000005.1"/>
</dbReference>
<keyword evidence="3" id="KW-0378">Hydrolase</keyword>
<sequence length="597" mass="61334">MDTLASLLTAHRSGRSSPSDTIRATYRRIAAHADPAMFITLRPEADVLAEAAALEARKAAALPLYGIPVAVKDNIDVAGLPTTAACPAFAYEPTVDAVAVARLKAAGALIIGKTNLDQFATGLVGVRSPYGVPRNVFKPDLVPGGSSSGSASAVAAGIVPIALGTDTAGSGRVPAMLQNIVGLKPSLGLVPNTGLVPACRTLDAISIFALTVDDAMAVLEVMGGYEASDAFSRPLTIAPLGPMPEKPTIGILPPAQREFFDDADAAAAYESALARLAGLGATLKEIDFAPFAETARLLYEGPWVAERFIVAEDLLARDPDAIHPVTRTITEAGGKSSAADAFRALYRLQELRAAVKPLLAGLDAILVPTAPTAYRLDEVLADPIRLNSRLGTYTNFVNLLDMCGTAVPAHIAASGVPYGVTFLAPAGQDGAVASLARAFAADADMPLAASADHAAYPALGALPDPERVDICMFGAHLSGLPLNAEVKSFGGRFVASVTTAAAYRMALIEGDVPRPGVSRVREGGTAIAGEIWSLPFDGVGRLLATIPAPLGLGSVELADGRRVAGFLAEAVPMAGCPDISAFGGFRAYLASLTSPAA</sequence>
<dbReference type="InterPro" id="IPR000120">
    <property type="entry name" value="Amidase"/>
</dbReference>
<dbReference type="Proteomes" id="UP000606044">
    <property type="component" value="Unassembled WGS sequence"/>
</dbReference>
<organism evidence="3 4">
    <name type="scientific">Azorhizobium oxalatiphilum</name>
    <dbReference type="NCBI Taxonomy" id="980631"/>
    <lineage>
        <taxon>Bacteria</taxon>
        <taxon>Pseudomonadati</taxon>
        <taxon>Pseudomonadota</taxon>
        <taxon>Alphaproteobacteria</taxon>
        <taxon>Hyphomicrobiales</taxon>
        <taxon>Xanthobacteraceae</taxon>
        <taxon>Azorhizobium</taxon>
    </lineage>
</organism>
<reference evidence="3" key="1">
    <citation type="journal article" date="2014" name="Int. J. Syst. Evol. Microbiol.">
        <title>Complete genome sequence of Corynebacterium casei LMG S-19264T (=DSM 44701T), isolated from a smear-ripened cheese.</title>
        <authorList>
            <consortium name="US DOE Joint Genome Institute (JGI-PGF)"/>
            <person name="Walter F."/>
            <person name="Albersmeier A."/>
            <person name="Kalinowski J."/>
            <person name="Ruckert C."/>
        </authorList>
    </citation>
    <scope>NUCLEOTIDE SEQUENCE</scope>
    <source>
        <strain evidence="3">CCM 7897</strain>
    </source>
</reference>
<dbReference type="EMBL" id="BMCT01000005">
    <property type="protein sequence ID" value="GGF72884.1"/>
    <property type="molecule type" value="Genomic_DNA"/>
</dbReference>
<evidence type="ECO:0000259" key="2">
    <source>
        <dbReference type="Pfam" id="PF21986"/>
    </source>
</evidence>
<proteinExistence type="predicted"/>
<reference evidence="3" key="2">
    <citation type="submission" date="2020-09" db="EMBL/GenBank/DDBJ databases">
        <authorList>
            <person name="Sun Q."/>
            <person name="Sedlacek I."/>
        </authorList>
    </citation>
    <scope>NUCLEOTIDE SEQUENCE</scope>
    <source>
        <strain evidence="3">CCM 7897</strain>
    </source>
</reference>
<accession>A0A917C5C0</accession>
<feature type="domain" description="Amidase" evidence="1">
    <location>
        <begin position="21"/>
        <end position="432"/>
    </location>
</feature>
<gene>
    <name evidence="3" type="ORF">GCM10007301_35880</name>
</gene>